<feature type="region of interest" description="Disordered" evidence="10">
    <location>
        <begin position="1043"/>
        <end position="1064"/>
    </location>
</feature>
<dbReference type="InterPro" id="IPR013087">
    <property type="entry name" value="Znf_C2H2_type"/>
</dbReference>
<dbReference type="EMBL" id="CAJNRD030001114">
    <property type="protein sequence ID" value="CAG5074088.1"/>
    <property type="molecule type" value="Genomic_DNA"/>
</dbReference>
<proteinExistence type="predicted"/>
<dbReference type="InterPro" id="IPR019786">
    <property type="entry name" value="Zinc_finger_PHD-type_CS"/>
</dbReference>
<evidence type="ECO:0000256" key="4">
    <source>
        <dbReference type="ARBA" id="ARBA00022771"/>
    </source>
</evidence>
<dbReference type="OrthoDB" id="161570at2759"/>
<dbReference type="GO" id="GO:0006357">
    <property type="term" value="P:regulation of transcription by RNA polymerase II"/>
    <property type="evidence" value="ECO:0007669"/>
    <property type="project" value="TreeGrafter"/>
</dbReference>
<sequence>MAMMYMLSDLLLRSKWLANAGFEEYYKPFPGQFVCYRHFLKNDYEINKNMPGHKFLLKKGSVPTVFDNYHNHPDPVVPLTVTKSPVKSNNNLPENLIPTNSEMTQLEPENIPEAQGSNSKPEELKKEVPNKDLLINSSNKFESIKKPAGSDNLGIQIQNVIDTTVEKKEFTEKFTEDPPAEPPPLLDDPVDNVKLNEDSCKSNGDIENNIQEPNVENGKFSKSRNAVVVETDWREREILINFDKRRPTTNEWISMDSPRLRSIRPSEEVWVQPTESSKMHKYDVLFDDGYQKIVRGSKITKIASASSKGMETDAYIGSKQERRDKSRKHTVKDLFSHKKRTKLDGVDQSLTKKDDTSLTDAEQLNNSESMNESTDAAGTELEESILEQVPIETPKPKPRNGAKRKREVVVDYDDDGGPEWVDGEPQGIESFVVDGNEGSRRSILIPDKKLPPGWQKHFIQRKTGNSAGKWDAVFLHEASSKKFRSRSDLRAFFDTQRLSNFDPNKFDFCVHRRKRPAVAKEKLDSSASAGTSSATNEPARKIKTLLPKSKTAATNDLLLTSVTPSYLTPVPATPVEDTGAVFIGGLRVEMEDSAYKCPKEGCSKTFRKENLLQMHIKHYHPEFSKYLGSTPNVADLAYARTIGEPIIDGTPKKSNSNYVDKPTISRSDKRKSHSDKFSTPLAHQSFAASSPLSVASPDMSQIDHPMNGLKDDIKSDLMSPCSNASLDIDDEMAKKSDGSCAMSPGTLFDLKSREEKTQAGIKTLLPLRPANSVDTTRLDRSKSLDDTFNADRGQRKRQLSEYSSDNSTKSKKRHGIQELTDDYGDLDDSAMDIDGPSPLVYRFSRRKSDSKSDDNSQNGECMMMMINGEMVKVEQLKREEIINCTCGVVEEDGLMIQCDLCLCWQHGHCNSIEREKDVPEKYICFICQNSYRQRPSKKYAHDQDWIKEGKLPSLTNRHKNQEKLNKRFAMLKRSNDLVGALLKPTTPDMDITQLDIKPEGTCPMTKNEINGDKSINSDSELMKILEEDNSCVNDDLKVKKEISDSKNIEDSPVVKNETEAPQTDKIEDIKIEDSEENIKDQLNPSSTDSQVQFNASNNNESLLNDCKSEQAKSKPFEPLPEQPPPPQQPFIPEPEAPIDPDECRLRLLNHIEHFQNHMEVHLTSVESQVSFLEAMDPDDDLAADKVDIRCKETIQM</sequence>
<dbReference type="InterPro" id="IPR013083">
    <property type="entry name" value="Znf_RING/FYVE/PHD"/>
</dbReference>
<dbReference type="SMART" id="SM00391">
    <property type="entry name" value="MBD"/>
    <property type="match status" value="1"/>
</dbReference>
<gene>
    <name evidence="14" type="ORF">HICCMSTLAB_LOCUS860</name>
</gene>
<protein>
    <submittedName>
        <fullName evidence="14">Similar to PHF20L1: PHD finger protein 20-like protein 1 (Homo sapiens)</fullName>
    </submittedName>
</protein>
<dbReference type="InterPro" id="IPR001965">
    <property type="entry name" value="Znf_PHD"/>
</dbReference>
<keyword evidence="4 8" id="KW-0863">Zinc-finger</keyword>
<evidence type="ECO:0000259" key="13">
    <source>
        <dbReference type="PROSITE" id="PS50982"/>
    </source>
</evidence>
<evidence type="ECO:0000256" key="6">
    <source>
        <dbReference type="ARBA" id="ARBA00023125"/>
    </source>
</evidence>
<dbReference type="PROSITE" id="PS50950">
    <property type="entry name" value="ZF_THAP"/>
    <property type="match status" value="1"/>
</dbReference>
<dbReference type="Proteomes" id="UP000786811">
    <property type="component" value="Unassembled WGS sequence"/>
</dbReference>
<dbReference type="SUPFAM" id="SSF54171">
    <property type="entry name" value="DNA-binding domain"/>
    <property type="match status" value="1"/>
</dbReference>
<dbReference type="PANTHER" id="PTHR15856:SF51">
    <property type="entry name" value="MBD-R2"/>
    <property type="match status" value="1"/>
</dbReference>
<feature type="compositionally biased region" description="Pro residues" evidence="10">
    <location>
        <begin position="1117"/>
        <end position="1137"/>
    </location>
</feature>
<dbReference type="GO" id="GO:0005634">
    <property type="term" value="C:nucleus"/>
    <property type="evidence" value="ECO:0007669"/>
    <property type="project" value="UniProtKB-SubCell"/>
</dbReference>
<feature type="domain" description="THAP-type" evidence="12">
    <location>
        <begin position="1"/>
        <end position="66"/>
    </location>
</feature>
<feature type="region of interest" description="Disordered" evidence="10">
    <location>
        <begin position="304"/>
        <end position="407"/>
    </location>
</feature>
<feature type="compositionally biased region" description="Polar residues" evidence="10">
    <location>
        <begin position="358"/>
        <end position="376"/>
    </location>
</feature>
<evidence type="ECO:0000256" key="8">
    <source>
        <dbReference type="PROSITE-ProRule" id="PRU00042"/>
    </source>
</evidence>
<evidence type="ECO:0000256" key="1">
    <source>
        <dbReference type="ARBA" id="ARBA00004123"/>
    </source>
</evidence>
<keyword evidence="5" id="KW-0862">Zinc</keyword>
<accession>A0A8J2H5I4</accession>
<dbReference type="PROSITE" id="PS50157">
    <property type="entry name" value="ZINC_FINGER_C2H2_2"/>
    <property type="match status" value="1"/>
</dbReference>
<dbReference type="GO" id="GO:0003677">
    <property type="term" value="F:DNA binding"/>
    <property type="evidence" value="ECO:0007669"/>
    <property type="project" value="UniProtKB-UniRule"/>
</dbReference>
<dbReference type="InterPro" id="IPR001739">
    <property type="entry name" value="Methyl_CpG_DNA-bd"/>
</dbReference>
<dbReference type="SMART" id="SM00249">
    <property type="entry name" value="PHD"/>
    <property type="match status" value="1"/>
</dbReference>
<dbReference type="PROSITE" id="PS01359">
    <property type="entry name" value="ZF_PHD_1"/>
    <property type="match status" value="1"/>
</dbReference>
<keyword evidence="2" id="KW-0479">Metal-binding</keyword>
<dbReference type="Pfam" id="PF20826">
    <property type="entry name" value="PHD_5"/>
    <property type="match status" value="1"/>
</dbReference>
<reference evidence="14" key="1">
    <citation type="submission" date="2021-04" db="EMBL/GenBank/DDBJ databases">
        <authorList>
            <person name="Chebbi M.A.C M."/>
        </authorList>
    </citation>
    <scope>NUCLEOTIDE SEQUENCE</scope>
</reference>
<dbReference type="InterPro" id="IPR006612">
    <property type="entry name" value="THAP_Znf"/>
</dbReference>
<feature type="compositionally biased region" description="Basic residues" evidence="10">
    <location>
        <begin position="396"/>
        <end position="406"/>
    </location>
</feature>
<feature type="compositionally biased region" description="Low complexity" evidence="10">
    <location>
        <begin position="525"/>
        <end position="535"/>
    </location>
</feature>
<keyword evidence="7" id="KW-0539">Nucleus</keyword>
<dbReference type="SUPFAM" id="SSF57716">
    <property type="entry name" value="Glucocorticoid receptor-like (DNA-binding domain)"/>
    <property type="match status" value="1"/>
</dbReference>
<feature type="region of interest" description="Disordered" evidence="10">
    <location>
        <begin position="520"/>
        <end position="541"/>
    </location>
</feature>
<dbReference type="Gene3D" id="3.30.40.10">
    <property type="entry name" value="Zinc/RING finger domain, C3HC4 (zinc finger)"/>
    <property type="match status" value="1"/>
</dbReference>
<dbReference type="PANTHER" id="PTHR15856">
    <property type="entry name" value="PHD FINGER PROTEIN 20-RELATED"/>
    <property type="match status" value="1"/>
</dbReference>
<dbReference type="PROSITE" id="PS50982">
    <property type="entry name" value="MBD"/>
    <property type="match status" value="1"/>
</dbReference>
<feature type="domain" description="C2H2-type" evidence="11">
    <location>
        <begin position="595"/>
        <end position="620"/>
    </location>
</feature>
<evidence type="ECO:0000256" key="9">
    <source>
        <dbReference type="PROSITE-ProRule" id="PRU00309"/>
    </source>
</evidence>
<dbReference type="InterPro" id="IPR043449">
    <property type="entry name" value="PHF20-like"/>
</dbReference>
<feature type="compositionally biased region" description="Acidic residues" evidence="10">
    <location>
        <begin position="819"/>
        <end position="831"/>
    </location>
</feature>
<evidence type="ECO:0000259" key="11">
    <source>
        <dbReference type="PROSITE" id="PS50157"/>
    </source>
</evidence>
<evidence type="ECO:0000256" key="7">
    <source>
        <dbReference type="ARBA" id="ARBA00023242"/>
    </source>
</evidence>
<feature type="region of interest" description="Disordered" evidence="10">
    <location>
        <begin position="784"/>
        <end position="831"/>
    </location>
</feature>
<dbReference type="SMART" id="SM00355">
    <property type="entry name" value="ZnF_C2H2"/>
    <property type="match status" value="1"/>
</dbReference>
<dbReference type="GO" id="GO:0044545">
    <property type="term" value="C:NSL complex"/>
    <property type="evidence" value="ECO:0007669"/>
    <property type="project" value="TreeGrafter"/>
</dbReference>
<feature type="non-terminal residue" evidence="14">
    <location>
        <position position="1196"/>
    </location>
</feature>
<dbReference type="InterPro" id="IPR016177">
    <property type="entry name" value="DNA-bd_dom_sf"/>
</dbReference>
<evidence type="ECO:0000256" key="2">
    <source>
        <dbReference type="ARBA" id="ARBA00022723"/>
    </source>
</evidence>
<evidence type="ECO:0000256" key="5">
    <source>
        <dbReference type="ARBA" id="ARBA00022833"/>
    </source>
</evidence>
<comment type="caution">
    <text evidence="14">The sequence shown here is derived from an EMBL/GenBank/DDBJ whole genome shotgun (WGS) entry which is preliminary data.</text>
</comment>
<dbReference type="InterPro" id="IPR011011">
    <property type="entry name" value="Znf_FYVE_PHD"/>
</dbReference>
<dbReference type="Gene3D" id="3.30.890.10">
    <property type="entry name" value="Methyl-cpg-binding Protein 2, Chain A"/>
    <property type="match status" value="1"/>
</dbReference>
<dbReference type="Gene3D" id="2.30.30.140">
    <property type="match status" value="1"/>
</dbReference>
<evidence type="ECO:0000256" key="3">
    <source>
        <dbReference type="ARBA" id="ARBA00022737"/>
    </source>
</evidence>
<dbReference type="AlphaFoldDB" id="A0A8J2H5I4"/>
<dbReference type="GO" id="GO:0008270">
    <property type="term" value="F:zinc ion binding"/>
    <property type="evidence" value="ECO:0007669"/>
    <property type="project" value="UniProtKB-KW"/>
</dbReference>
<feature type="region of interest" description="Disordered" evidence="10">
    <location>
        <begin position="645"/>
        <end position="682"/>
    </location>
</feature>
<organism evidence="14 15">
    <name type="scientific">Cotesia congregata</name>
    <name type="common">Parasitoid wasp</name>
    <name type="synonym">Apanteles congregatus</name>
    <dbReference type="NCBI Taxonomy" id="51543"/>
    <lineage>
        <taxon>Eukaryota</taxon>
        <taxon>Metazoa</taxon>
        <taxon>Ecdysozoa</taxon>
        <taxon>Arthropoda</taxon>
        <taxon>Hexapoda</taxon>
        <taxon>Insecta</taxon>
        <taxon>Pterygota</taxon>
        <taxon>Neoptera</taxon>
        <taxon>Endopterygota</taxon>
        <taxon>Hymenoptera</taxon>
        <taxon>Apocrita</taxon>
        <taxon>Ichneumonoidea</taxon>
        <taxon>Braconidae</taxon>
        <taxon>Microgastrinae</taxon>
        <taxon>Cotesia</taxon>
    </lineage>
</organism>
<keyword evidence="15" id="KW-1185">Reference proteome</keyword>
<comment type="subcellular location">
    <subcellularLocation>
        <location evidence="1">Nucleus</location>
    </subcellularLocation>
</comment>
<dbReference type="Pfam" id="PF01429">
    <property type="entry name" value="MBD"/>
    <property type="match status" value="1"/>
</dbReference>
<evidence type="ECO:0000256" key="10">
    <source>
        <dbReference type="SAM" id="MobiDB-lite"/>
    </source>
</evidence>
<feature type="domain" description="MBD" evidence="13">
    <location>
        <begin position="440"/>
        <end position="513"/>
    </location>
</feature>
<keyword evidence="6 9" id="KW-0238">DNA-binding</keyword>
<evidence type="ECO:0000259" key="12">
    <source>
        <dbReference type="PROSITE" id="PS50950"/>
    </source>
</evidence>
<dbReference type="Pfam" id="PF05485">
    <property type="entry name" value="THAP"/>
    <property type="match status" value="1"/>
</dbReference>
<dbReference type="PROSITE" id="PS00028">
    <property type="entry name" value="ZINC_FINGER_C2H2_1"/>
    <property type="match status" value="1"/>
</dbReference>
<evidence type="ECO:0000313" key="14">
    <source>
        <dbReference type="EMBL" id="CAG5074088.1"/>
    </source>
</evidence>
<name>A0A8J2H5I4_COTCN</name>
<evidence type="ECO:0000313" key="15">
    <source>
        <dbReference type="Proteomes" id="UP000786811"/>
    </source>
</evidence>
<feature type="region of interest" description="Disordered" evidence="10">
    <location>
        <begin position="1108"/>
        <end position="1140"/>
    </location>
</feature>
<feature type="compositionally biased region" description="Basic and acidic residues" evidence="10">
    <location>
        <begin position="331"/>
        <end position="356"/>
    </location>
</feature>
<keyword evidence="3" id="KW-0677">Repeat</keyword>
<dbReference type="SUPFAM" id="SSF57903">
    <property type="entry name" value="FYVE/PHD zinc finger"/>
    <property type="match status" value="1"/>
</dbReference>